<dbReference type="SUPFAM" id="SSF50199">
    <property type="entry name" value="Staphylococcal nuclease"/>
    <property type="match status" value="1"/>
</dbReference>
<keyword evidence="3" id="KW-1185">Reference proteome</keyword>
<dbReference type="PANTHER" id="PTHR28434">
    <property type="entry name" value="PROTEIN C3ORF33"/>
    <property type="match status" value="1"/>
</dbReference>
<evidence type="ECO:0000256" key="1">
    <source>
        <dbReference type="SAM" id="MobiDB-lite"/>
    </source>
</evidence>
<evidence type="ECO:0000313" key="2">
    <source>
        <dbReference type="EMBL" id="PIK46357.1"/>
    </source>
</evidence>
<reference evidence="2 3" key="1">
    <citation type="journal article" date="2017" name="PLoS Biol.">
        <title>The sea cucumber genome provides insights into morphological evolution and visceral regeneration.</title>
        <authorList>
            <person name="Zhang X."/>
            <person name="Sun L."/>
            <person name="Yuan J."/>
            <person name="Sun Y."/>
            <person name="Gao Y."/>
            <person name="Zhang L."/>
            <person name="Li S."/>
            <person name="Dai H."/>
            <person name="Hamel J.F."/>
            <person name="Liu C."/>
            <person name="Yu Y."/>
            <person name="Liu S."/>
            <person name="Lin W."/>
            <person name="Guo K."/>
            <person name="Jin S."/>
            <person name="Xu P."/>
            <person name="Storey K.B."/>
            <person name="Huan P."/>
            <person name="Zhang T."/>
            <person name="Zhou Y."/>
            <person name="Zhang J."/>
            <person name="Lin C."/>
            <person name="Li X."/>
            <person name="Xing L."/>
            <person name="Huo D."/>
            <person name="Sun M."/>
            <person name="Wang L."/>
            <person name="Mercier A."/>
            <person name="Li F."/>
            <person name="Yang H."/>
            <person name="Xiang J."/>
        </authorList>
    </citation>
    <scope>NUCLEOTIDE SEQUENCE [LARGE SCALE GENOMIC DNA]</scope>
    <source>
        <strain evidence="2">Shaxun</strain>
        <tissue evidence="2">Muscle</tissue>
    </source>
</reference>
<evidence type="ECO:0008006" key="4">
    <source>
        <dbReference type="Google" id="ProtNLM"/>
    </source>
</evidence>
<sequence>MARNGSRLPNSHQRAENGDSETNLLQNFTNFIDRYQSILQIAVTTTAIAGVLTIGRSVRLVTTFRNAKDIPKGFVQRRVHLRGRVEKVEDGVIEVSHLPILPLPWKIQSSQREGQEFLKATLKENPLIWFRLLSVNNAGQIEVVIKMPKHSFSSKNLNFEVLRLGLGKTQGLLAPSSRYTRSLTQKLLKAEMYSERKKRGLWKTPSMREQLSEAVSVRTEGIREWEQASGRGSFGTVYTCQLQRGEGRKRKRRKREKDGVENTARKREEKEEQ</sequence>
<dbReference type="PANTHER" id="PTHR28434:SF1">
    <property type="entry name" value="PROTEIN C3ORF33"/>
    <property type="match status" value="1"/>
</dbReference>
<comment type="caution">
    <text evidence="2">The sequence shown here is derived from an EMBL/GenBank/DDBJ whole genome shotgun (WGS) entry which is preliminary data.</text>
</comment>
<accession>A0A2G8KEC8</accession>
<name>A0A2G8KEC8_STIJA</name>
<gene>
    <name evidence="2" type="ORF">BSL78_16778</name>
</gene>
<dbReference type="Proteomes" id="UP000230750">
    <property type="component" value="Unassembled WGS sequence"/>
</dbReference>
<dbReference type="STRING" id="307972.A0A2G8KEC8"/>
<dbReference type="EMBL" id="MRZV01000650">
    <property type="protein sequence ID" value="PIK46357.1"/>
    <property type="molecule type" value="Genomic_DNA"/>
</dbReference>
<proteinExistence type="predicted"/>
<feature type="compositionally biased region" description="Basic and acidic residues" evidence="1">
    <location>
        <begin position="256"/>
        <end position="273"/>
    </location>
</feature>
<evidence type="ECO:0000313" key="3">
    <source>
        <dbReference type="Proteomes" id="UP000230750"/>
    </source>
</evidence>
<feature type="region of interest" description="Disordered" evidence="1">
    <location>
        <begin position="243"/>
        <end position="273"/>
    </location>
</feature>
<organism evidence="2 3">
    <name type="scientific">Stichopus japonicus</name>
    <name type="common">Sea cucumber</name>
    <dbReference type="NCBI Taxonomy" id="307972"/>
    <lineage>
        <taxon>Eukaryota</taxon>
        <taxon>Metazoa</taxon>
        <taxon>Echinodermata</taxon>
        <taxon>Eleutherozoa</taxon>
        <taxon>Echinozoa</taxon>
        <taxon>Holothuroidea</taxon>
        <taxon>Aspidochirotacea</taxon>
        <taxon>Aspidochirotida</taxon>
        <taxon>Stichopodidae</taxon>
        <taxon>Apostichopus</taxon>
    </lineage>
</organism>
<protein>
    <recommendedName>
        <fullName evidence="4">TNase-like domain-containing protein</fullName>
    </recommendedName>
</protein>
<dbReference type="GO" id="GO:0005615">
    <property type="term" value="C:extracellular space"/>
    <property type="evidence" value="ECO:0007669"/>
    <property type="project" value="TreeGrafter"/>
</dbReference>
<dbReference type="InterPro" id="IPR042421">
    <property type="entry name" value="C3orf33-like"/>
</dbReference>
<dbReference type="AlphaFoldDB" id="A0A2G8KEC8"/>
<dbReference type="InterPro" id="IPR035437">
    <property type="entry name" value="SNase_OB-fold_sf"/>
</dbReference>
<dbReference type="OrthoDB" id="6220511at2759"/>